<organism evidence="10 11">
    <name type="scientific">Blautia faecis</name>
    <dbReference type="NCBI Taxonomy" id="871665"/>
    <lineage>
        <taxon>Bacteria</taxon>
        <taxon>Bacillati</taxon>
        <taxon>Bacillota</taxon>
        <taxon>Clostridia</taxon>
        <taxon>Lachnospirales</taxon>
        <taxon>Lachnospiraceae</taxon>
        <taxon>Blautia</taxon>
    </lineage>
</organism>
<dbReference type="RefSeq" id="WP_118579255.1">
    <property type="nucleotide sequence ID" value="NZ_JAAINN010000015.1"/>
</dbReference>
<comment type="cofactor">
    <cofactor evidence="7">
        <name>a divalent metal cation</name>
        <dbReference type="ChEBI" id="CHEBI:60240"/>
    </cofactor>
    <text evidence="7">Binds 1 divalent metal cation per subunit.</text>
</comment>
<proteinExistence type="inferred from homology"/>
<feature type="binding site" evidence="7">
    <location>
        <begin position="8"/>
        <end position="10"/>
    </location>
    <ligand>
        <name>4-CDP-2-C-methyl-D-erythritol 2-phosphate</name>
        <dbReference type="ChEBI" id="CHEBI:57919"/>
    </ligand>
</feature>
<evidence type="ECO:0000256" key="8">
    <source>
        <dbReference type="RuleBase" id="RU004395"/>
    </source>
</evidence>
<name>A0ABX2H4Z4_9FIRM</name>
<keyword evidence="5 7" id="KW-0414">Isoprene biosynthesis</keyword>
<dbReference type="InterPro" id="IPR020555">
    <property type="entry name" value="MECDP_synthase_CS"/>
</dbReference>
<feature type="binding site" evidence="7">
    <location>
        <position position="139"/>
    </location>
    <ligand>
        <name>4-CDP-2-C-methyl-D-erythritol 2-phosphate</name>
        <dbReference type="ChEBI" id="CHEBI:57919"/>
    </ligand>
</feature>
<evidence type="ECO:0000256" key="1">
    <source>
        <dbReference type="ARBA" id="ARBA00000200"/>
    </source>
</evidence>
<feature type="domain" description="2-C-methyl-D-erythritol 2,4-cyclodiphosphate synthase" evidence="9">
    <location>
        <begin position="1"/>
        <end position="154"/>
    </location>
</feature>
<comment type="subunit">
    <text evidence="7">Homotrimer.</text>
</comment>
<dbReference type="InterPro" id="IPR003526">
    <property type="entry name" value="MECDP_synthase"/>
</dbReference>
<comment type="catalytic activity">
    <reaction evidence="1 7 8">
        <text>4-CDP-2-C-methyl-D-erythritol 2-phosphate = 2-C-methyl-D-erythritol 2,4-cyclic diphosphate + CMP</text>
        <dbReference type="Rhea" id="RHEA:23864"/>
        <dbReference type="ChEBI" id="CHEBI:57919"/>
        <dbReference type="ChEBI" id="CHEBI:58483"/>
        <dbReference type="ChEBI" id="CHEBI:60377"/>
        <dbReference type="EC" id="4.6.1.12"/>
    </reaction>
</comment>
<keyword evidence="6 7" id="KW-0456">Lyase</keyword>
<feature type="binding site" evidence="7">
    <location>
        <position position="10"/>
    </location>
    <ligand>
        <name>a divalent metal cation</name>
        <dbReference type="ChEBI" id="CHEBI:60240"/>
    </ligand>
</feature>
<dbReference type="SUPFAM" id="SSF69765">
    <property type="entry name" value="IpsF-like"/>
    <property type="match status" value="1"/>
</dbReference>
<feature type="binding site" evidence="7">
    <location>
        <position position="42"/>
    </location>
    <ligand>
        <name>a divalent metal cation</name>
        <dbReference type="ChEBI" id="CHEBI:60240"/>
    </ligand>
</feature>
<keyword evidence="4 7" id="KW-0479">Metal-binding</keyword>
<dbReference type="NCBIfam" id="TIGR00151">
    <property type="entry name" value="ispF"/>
    <property type="match status" value="1"/>
</dbReference>
<evidence type="ECO:0000256" key="3">
    <source>
        <dbReference type="ARBA" id="ARBA00012579"/>
    </source>
</evidence>
<feature type="binding site" evidence="7">
    <location>
        <begin position="100"/>
        <end position="106"/>
    </location>
    <ligand>
        <name>4-CDP-2-C-methyl-D-erythritol 2-phosphate</name>
        <dbReference type="ChEBI" id="CHEBI:57919"/>
    </ligand>
</feature>
<protein>
    <recommendedName>
        <fullName evidence="3 7">2-C-methyl-D-erythritol 2,4-cyclodiphosphate synthase</fullName>
        <shortName evidence="7">MECDP-synthase</shortName>
        <shortName evidence="7">MECPP-synthase</shortName>
        <shortName evidence="7">MECPS</shortName>
        <ecNumber evidence="3 7">4.6.1.12</ecNumber>
    </recommendedName>
</protein>
<keyword evidence="11" id="KW-1185">Reference proteome</keyword>
<dbReference type="InterPro" id="IPR036571">
    <property type="entry name" value="MECDP_synthase_sf"/>
</dbReference>
<evidence type="ECO:0000256" key="6">
    <source>
        <dbReference type="ARBA" id="ARBA00023239"/>
    </source>
</evidence>
<feature type="binding site" evidence="7">
    <location>
        <position position="142"/>
    </location>
    <ligand>
        <name>4-CDP-2-C-methyl-D-erythritol 2-phosphate</name>
        <dbReference type="ChEBI" id="CHEBI:57919"/>
    </ligand>
</feature>
<feature type="binding site" evidence="7">
    <location>
        <position position="8"/>
    </location>
    <ligand>
        <name>a divalent metal cation</name>
        <dbReference type="ChEBI" id="CHEBI:60240"/>
    </ligand>
</feature>
<dbReference type="EMBL" id="JAAITS010000010">
    <property type="protein sequence ID" value="NSG84832.1"/>
    <property type="molecule type" value="Genomic_DNA"/>
</dbReference>
<comment type="similarity">
    <text evidence="7 8">Belongs to the IspF family.</text>
</comment>
<dbReference type="HAMAP" id="MF_00107">
    <property type="entry name" value="IspF"/>
    <property type="match status" value="1"/>
</dbReference>
<comment type="caution">
    <text evidence="10">The sequence shown here is derived from an EMBL/GenBank/DDBJ whole genome shotgun (WGS) entry which is preliminary data.</text>
</comment>
<dbReference type="Pfam" id="PF02542">
    <property type="entry name" value="YgbB"/>
    <property type="match status" value="1"/>
</dbReference>
<sequence length="157" mass="16978">MKVGMGYDVHRLTENRNLILGGVKIPWEKGLLGHSDADVLIHAIMDALLGAAALGDIGQHFPDTDPAYEGISSVKLLEHVASLLEKKGYGVGNIDAVIIAQKPKMAPHIPQMKENIAKALHMEPDCLNIKATTEEKLGFTGREEGIASQAVCLLYKK</sequence>
<evidence type="ECO:0000313" key="11">
    <source>
        <dbReference type="Proteomes" id="UP001644719"/>
    </source>
</evidence>
<evidence type="ECO:0000256" key="5">
    <source>
        <dbReference type="ARBA" id="ARBA00023229"/>
    </source>
</evidence>
<feature type="binding site" evidence="7">
    <location>
        <begin position="56"/>
        <end position="58"/>
    </location>
    <ligand>
        <name>4-CDP-2-C-methyl-D-erythritol 2-phosphate</name>
        <dbReference type="ChEBI" id="CHEBI:57919"/>
    </ligand>
</feature>
<dbReference type="Gene3D" id="3.30.1330.50">
    <property type="entry name" value="2-C-methyl-D-erythritol 2,4-cyclodiphosphate synthase"/>
    <property type="match status" value="1"/>
</dbReference>
<dbReference type="PROSITE" id="PS01350">
    <property type="entry name" value="ISPF"/>
    <property type="match status" value="1"/>
</dbReference>
<reference evidence="10 11" key="1">
    <citation type="journal article" date="2020" name="Cell Host Microbe">
        <title>Functional and Genomic Variation between Human-Derived Isolates of Lachnospiraceae Reveals Inter- and Intra-Species Diversity.</title>
        <authorList>
            <person name="Sorbara M.T."/>
            <person name="Littmann E.R."/>
            <person name="Fontana E."/>
            <person name="Moody T.U."/>
            <person name="Kohout C.E."/>
            <person name="Gjonbalaj M."/>
            <person name="Eaton V."/>
            <person name="Seok R."/>
            <person name="Leiner I.M."/>
            <person name="Pamer E.G."/>
        </authorList>
    </citation>
    <scope>NUCLEOTIDE SEQUENCE [LARGE SCALE GENOMIC DNA]</scope>
    <source>
        <strain evidence="10 11">MSK.17.74</strain>
    </source>
</reference>
<feature type="binding site" evidence="7">
    <location>
        <begin position="61"/>
        <end position="65"/>
    </location>
    <ligand>
        <name>4-CDP-2-C-methyl-D-erythritol 2-phosphate</name>
        <dbReference type="ChEBI" id="CHEBI:57919"/>
    </ligand>
</feature>
<feature type="binding site" evidence="7">
    <location>
        <begin position="132"/>
        <end position="135"/>
    </location>
    <ligand>
        <name>4-CDP-2-C-methyl-D-erythritol 2-phosphate</name>
        <dbReference type="ChEBI" id="CHEBI:57919"/>
    </ligand>
</feature>
<feature type="site" description="Transition state stabilizer" evidence="7">
    <location>
        <position position="133"/>
    </location>
</feature>
<comment type="pathway">
    <text evidence="2 7">Isoprenoid biosynthesis; isopentenyl diphosphate biosynthesis via DXP pathway; isopentenyl diphosphate from 1-deoxy-D-xylulose 5-phosphate: step 4/6.</text>
</comment>
<dbReference type="GO" id="GO:0008685">
    <property type="term" value="F:2-C-methyl-D-erythritol 2,4-cyclodiphosphate synthase activity"/>
    <property type="evidence" value="ECO:0007669"/>
    <property type="project" value="UniProtKB-EC"/>
</dbReference>
<comment type="function">
    <text evidence="7">Involved in the biosynthesis of isopentenyl diphosphate (IPP) and dimethylallyl diphosphate (DMAPP), two major building blocks of isoprenoid compounds. Catalyzes the conversion of 4-diphosphocytidyl-2-C-methyl-D-erythritol 2-phosphate (CDP-ME2P) to 2-C-methyl-D-erythritol 2,4-cyclodiphosphate (ME-CPP) with a corresponding release of cytidine 5-monophosphate (CMP).</text>
</comment>
<evidence type="ECO:0000256" key="2">
    <source>
        <dbReference type="ARBA" id="ARBA00004709"/>
    </source>
</evidence>
<dbReference type="GeneID" id="69514591"/>
<dbReference type="PANTHER" id="PTHR43181">
    <property type="entry name" value="2-C-METHYL-D-ERYTHRITOL 2,4-CYCLODIPHOSPHATE SYNTHASE, CHLOROPLASTIC"/>
    <property type="match status" value="1"/>
</dbReference>
<dbReference type="PANTHER" id="PTHR43181:SF1">
    <property type="entry name" value="2-C-METHYL-D-ERYTHRITOL 2,4-CYCLODIPHOSPHATE SYNTHASE, CHLOROPLASTIC"/>
    <property type="match status" value="1"/>
</dbReference>
<accession>A0ABX2H4Z4</accession>
<evidence type="ECO:0000256" key="7">
    <source>
        <dbReference type="HAMAP-Rule" id="MF_00107"/>
    </source>
</evidence>
<dbReference type="EC" id="4.6.1.12" evidence="3 7"/>
<dbReference type="Proteomes" id="UP001644719">
    <property type="component" value="Unassembled WGS sequence"/>
</dbReference>
<feature type="site" description="Transition state stabilizer" evidence="7">
    <location>
        <position position="34"/>
    </location>
</feature>
<evidence type="ECO:0000313" key="10">
    <source>
        <dbReference type="EMBL" id="NSG84832.1"/>
    </source>
</evidence>
<gene>
    <name evidence="7" type="primary">ispF</name>
    <name evidence="10" type="ORF">G5B17_05175</name>
</gene>
<dbReference type="CDD" id="cd00554">
    <property type="entry name" value="MECDP_synthase"/>
    <property type="match status" value="1"/>
</dbReference>
<feature type="binding site" evidence="7">
    <location>
        <begin position="34"/>
        <end position="35"/>
    </location>
    <ligand>
        <name>4-CDP-2-C-methyl-D-erythritol 2-phosphate</name>
        <dbReference type="ChEBI" id="CHEBI:57919"/>
    </ligand>
</feature>
<evidence type="ECO:0000256" key="4">
    <source>
        <dbReference type="ARBA" id="ARBA00022723"/>
    </source>
</evidence>
<evidence type="ECO:0000259" key="9">
    <source>
        <dbReference type="Pfam" id="PF02542"/>
    </source>
</evidence>